<dbReference type="Proteomes" id="UP000481033">
    <property type="component" value="Unassembled WGS sequence"/>
</dbReference>
<protein>
    <submittedName>
        <fullName evidence="3">Response regulator</fullName>
    </submittedName>
</protein>
<name>A0A6M0RSD7_9CYAN</name>
<evidence type="ECO:0000259" key="2">
    <source>
        <dbReference type="PROSITE" id="PS50110"/>
    </source>
</evidence>
<dbReference type="EMBL" id="QXHD01000004">
    <property type="protein sequence ID" value="NEZ58631.1"/>
    <property type="molecule type" value="Genomic_DNA"/>
</dbReference>
<dbReference type="Gene3D" id="3.40.50.2300">
    <property type="match status" value="1"/>
</dbReference>
<reference evidence="3 4" key="1">
    <citation type="journal article" date="2020" name="Microb. Ecol.">
        <title>Ecogenomics of the Marine Benthic Filamentous Cyanobacterium Adonisia.</title>
        <authorList>
            <person name="Walter J.M."/>
            <person name="Coutinho F.H."/>
            <person name="Leomil L."/>
            <person name="Hargreaves P.I."/>
            <person name="Campeao M.E."/>
            <person name="Vieira V.V."/>
            <person name="Silva B.S."/>
            <person name="Fistarol G.O."/>
            <person name="Salomon P.S."/>
            <person name="Sawabe T."/>
            <person name="Mino S."/>
            <person name="Hosokawa M."/>
            <person name="Miyashita H."/>
            <person name="Maruyama F."/>
            <person name="van Verk M.C."/>
            <person name="Dutilh B.E."/>
            <person name="Thompson C.C."/>
            <person name="Thompson F.L."/>
        </authorList>
    </citation>
    <scope>NUCLEOTIDE SEQUENCE [LARGE SCALE GENOMIC DNA]</scope>
    <source>
        <strain evidence="3 4">CCMR0081</strain>
    </source>
</reference>
<dbReference type="SMART" id="SM00448">
    <property type="entry name" value="REC"/>
    <property type="match status" value="1"/>
</dbReference>
<comment type="caution">
    <text evidence="3">The sequence shown here is derived from an EMBL/GenBank/DDBJ whole genome shotgun (WGS) entry which is preliminary data.</text>
</comment>
<keyword evidence="1" id="KW-0597">Phosphoprotein</keyword>
<organism evidence="3 4">
    <name type="scientific">Adonisia turfae CCMR0081</name>
    <dbReference type="NCBI Taxonomy" id="2292702"/>
    <lineage>
        <taxon>Bacteria</taxon>
        <taxon>Bacillati</taxon>
        <taxon>Cyanobacteriota</taxon>
        <taxon>Adonisia</taxon>
        <taxon>Adonisia turfae</taxon>
    </lineage>
</organism>
<evidence type="ECO:0000256" key="1">
    <source>
        <dbReference type="PROSITE-ProRule" id="PRU00169"/>
    </source>
</evidence>
<evidence type="ECO:0000313" key="3">
    <source>
        <dbReference type="EMBL" id="NEZ58631.1"/>
    </source>
</evidence>
<dbReference type="InterPro" id="IPR001789">
    <property type="entry name" value="Sig_transdc_resp-reg_receiver"/>
</dbReference>
<gene>
    <name evidence="3" type="ORF">DXZ20_23875</name>
</gene>
<accession>A0A6M0RSD7</accession>
<dbReference type="Pfam" id="PF00072">
    <property type="entry name" value="Response_reg"/>
    <property type="match status" value="1"/>
</dbReference>
<feature type="domain" description="Response regulatory" evidence="2">
    <location>
        <begin position="6"/>
        <end position="124"/>
    </location>
</feature>
<dbReference type="AlphaFoldDB" id="A0A6M0RSD7"/>
<dbReference type="GO" id="GO:0000160">
    <property type="term" value="P:phosphorelay signal transduction system"/>
    <property type="evidence" value="ECO:0007669"/>
    <property type="project" value="InterPro"/>
</dbReference>
<evidence type="ECO:0000313" key="4">
    <source>
        <dbReference type="Proteomes" id="UP000481033"/>
    </source>
</evidence>
<dbReference type="PANTHER" id="PTHR42872:SF6">
    <property type="entry name" value="PROTEIN-GLUTAMATE METHYLESTERASE_PROTEIN-GLUTAMINE GLUTAMINASE"/>
    <property type="match status" value="1"/>
</dbReference>
<keyword evidence="4" id="KW-1185">Reference proteome</keyword>
<dbReference type="PANTHER" id="PTHR42872">
    <property type="entry name" value="PROTEIN-GLUTAMATE METHYLESTERASE/PROTEIN-GLUTAMINE GLUTAMINASE"/>
    <property type="match status" value="1"/>
</dbReference>
<dbReference type="RefSeq" id="WP_163659268.1">
    <property type="nucleotide sequence ID" value="NZ_QXHD01000004.1"/>
</dbReference>
<dbReference type="InterPro" id="IPR011006">
    <property type="entry name" value="CheY-like_superfamily"/>
</dbReference>
<proteinExistence type="predicted"/>
<feature type="modified residue" description="4-aspartylphosphate" evidence="1">
    <location>
        <position position="57"/>
    </location>
</feature>
<dbReference type="SUPFAM" id="SSF52172">
    <property type="entry name" value="CheY-like"/>
    <property type="match status" value="1"/>
</dbReference>
<dbReference type="PROSITE" id="PS50110">
    <property type="entry name" value="RESPONSE_REGULATORY"/>
    <property type="match status" value="1"/>
</dbReference>
<sequence>MANPIKVVLVEDSAIALQILQRLIDSSPEVDVVGTAQDGSDGLKVIAQTMPDVICTDLQMPKMDGLEFTKKVMSEFPRPILVVSNTVHPGDVDNIYNLMQAGALDFFPKPTSGSATDYERLKNSLITKIKVLASKRV</sequence>
<dbReference type="CDD" id="cd17541">
    <property type="entry name" value="REC_CheB-like"/>
    <property type="match status" value="1"/>
</dbReference>